<accession>A0A9P0Z997</accession>
<organism evidence="1 2">
    <name type="scientific">Cuscuta europaea</name>
    <name type="common">European dodder</name>
    <dbReference type="NCBI Taxonomy" id="41803"/>
    <lineage>
        <taxon>Eukaryota</taxon>
        <taxon>Viridiplantae</taxon>
        <taxon>Streptophyta</taxon>
        <taxon>Embryophyta</taxon>
        <taxon>Tracheophyta</taxon>
        <taxon>Spermatophyta</taxon>
        <taxon>Magnoliopsida</taxon>
        <taxon>eudicotyledons</taxon>
        <taxon>Gunneridae</taxon>
        <taxon>Pentapetalae</taxon>
        <taxon>asterids</taxon>
        <taxon>lamiids</taxon>
        <taxon>Solanales</taxon>
        <taxon>Convolvulaceae</taxon>
        <taxon>Cuscuteae</taxon>
        <taxon>Cuscuta</taxon>
        <taxon>Cuscuta subgen. Cuscuta</taxon>
    </lineage>
</organism>
<evidence type="ECO:0000313" key="1">
    <source>
        <dbReference type="EMBL" id="CAH9090466.1"/>
    </source>
</evidence>
<dbReference type="Proteomes" id="UP001152484">
    <property type="component" value="Unassembled WGS sequence"/>
</dbReference>
<name>A0A9P0Z997_CUSEU</name>
<dbReference type="EMBL" id="CAMAPE010000024">
    <property type="protein sequence ID" value="CAH9090466.1"/>
    <property type="molecule type" value="Genomic_DNA"/>
</dbReference>
<keyword evidence="2" id="KW-1185">Reference proteome</keyword>
<sequence>MYRADSSRLHVRALNTQFASWVKKQLQNHPDEFWEDGAQDYLTHASSIMEKFNDVIYWLNTNEAKAETMTFLGFQSASKTQASEDKEN</sequence>
<reference evidence="1" key="1">
    <citation type="submission" date="2022-07" db="EMBL/GenBank/DDBJ databases">
        <authorList>
            <person name="Macas J."/>
            <person name="Novak P."/>
            <person name="Neumann P."/>
        </authorList>
    </citation>
    <scope>NUCLEOTIDE SEQUENCE</scope>
</reference>
<evidence type="ECO:0000313" key="2">
    <source>
        <dbReference type="Proteomes" id="UP001152484"/>
    </source>
</evidence>
<comment type="caution">
    <text evidence="1">The sequence shown here is derived from an EMBL/GenBank/DDBJ whole genome shotgun (WGS) entry which is preliminary data.</text>
</comment>
<dbReference type="AlphaFoldDB" id="A0A9P0Z997"/>
<feature type="non-terminal residue" evidence="1">
    <location>
        <position position="88"/>
    </location>
</feature>
<proteinExistence type="predicted"/>
<protein>
    <submittedName>
        <fullName evidence="1">Uncharacterized protein</fullName>
    </submittedName>
</protein>
<dbReference type="OrthoDB" id="185618at2759"/>
<gene>
    <name evidence="1" type="ORF">CEURO_LOCUS11251</name>
</gene>